<feature type="transmembrane region" description="Helical" evidence="7">
    <location>
        <begin position="556"/>
        <end position="575"/>
    </location>
</feature>
<dbReference type="Proteomes" id="UP000288024">
    <property type="component" value="Unassembled WGS sequence"/>
</dbReference>
<feature type="domain" description="SSD" evidence="8">
    <location>
        <begin position="585"/>
        <end position="713"/>
    </location>
</feature>
<dbReference type="PROSITE" id="PS50156">
    <property type="entry name" value="SSD"/>
    <property type="match status" value="2"/>
</dbReference>
<feature type="domain" description="SSD" evidence="8">
    <location>
        <begin position="252"/>
        <end position="356"/>
    </location>
</feature>
<feature type="transmembrane region" description="Helical" evidence="7">
    <location>
        <begin position="335"/>
        <end position="358"/>
    </location>
</feature>
<accession>A0A437KC52</accession>
<feature type="transmembrane region" description="Helical" evidence="7">
    <location>
        <begin position="259"/>
        <end position="281"/>
    </location>
</feature>
<evidence type="ECO:0000256" key="4">
    <source>
        <dbReference type="ARBA" id="ARBA00022692"/>
    </source>
</evidence>
<dbReference type="SUPFAM" id="SSF82866">
    <property type="entry name" value="Multidrug efflux transporter AcrB transmembrane domain"/>
    <property type="match status" value="2"/>
</dbReference>
<sequence>MKNFIPTVFRFVSGKTGRWLTLLAWICLVLVLSLTLPQASSQKNELAANLSEDSPSQEAEAIINKEFPNEQGTPALITFHREAGLTDEDLTQIQELAGKLSEEPVANQQSIAPLHQLPVEVLKQQVSEDETTFVLAVLFEKSAATADLEKSLEELQNTASDVFSTDPFQTKIGDADNLSARTTGPVGIAVDAAALFSQGDLSLLIGTVIIVLICLLVIYRSPILAFIPLIGVGIAYLVISPILGGMGKAGWIEFDSQSIAIMTVLLFGAGTDYCLFLISKYRSLLKVETKKEIAMANALRRSGGAVAMSGLTVVFSLLVLLLAEYGSIQRFAVPFSLAILIMMIASLTLVPAILAIFGRISFFPFMPKTADMEKAKKAKKPKKTWAIGEFVGKIAVKHPWKVTIITTVFLGIFALLSLKTEYTYDTLSSFPEDMPSREGFSIISEHFSAGELAPAEIVVQTEGKNISVEDTLNELPYVAKVSEGEQGKDDAGMLKYSVELNTNPYSNEAMEKLPDLREAVEKTLSDNGIANSSDKVWIGGITAEQLDTKETADGDALLVIPIIIVMIAVLLLAYLRSITAMIYLIATVLLSYFSALGLGWVILHYGFGVDAIQGLIPLYAFVFIVALGEDYNIFMISSIWKKSKEMPLTQAIKEGVAESGGVITSAGVILAATFMVLTTLPIQILVHFGTITAIGVLLDTFVVRPFLVPSITALCKKAAFWPATKHLHESNEKEREKLENNQTV</sequence>
<evidence type="ECO:0000256" key="6">
    <source>
        <dbReference type="ARBA" id="ARBA00023136"/>
    </source>
</evidence>
<dbReference type="Gene3D" id="1.20.1640.10">
    <property type="entry name" value="Multidrug efflux transporter AcrB transmembrane domain"/>
    <property type="match status" value="2"/>
</dbReference>
<proteinExistence type="inferred from homology"/>
<protein>
    <submittedName>
        <fullName evidence="9">MMPL family transporter</fullName>
    </submittedName>
</protein>
<organism evidence="9 10">
    <name type="scientific">Niallia taxi</name>
    <dbReference type="NCBI Taxonomy" id="2499688"/>
    <lineage>
        <taxon>Bacteria</taxon>
        <taxon>Bacillati</taxon>
        <taxon>Bacillota</taxon>
        <taxon>Bacilli</taxon>
        <taxon>Bacillales</taxon>
        <taxon>Bacillaceae</taxon>
        <taxon>Niallia</taxon>
    </lineage>
</organism>
<keyword evidence="4 7" id="KW-0812">Transmembrane</keyword>
<dbReference type="PANTHER" id="PTHR33406:SF6">
    <property type="entry name" value="MEMBRANE PROTEIN YDGH-RELATED"/>
    <property type="match status" value="1"/>
</dbReference>
<dbReference type="PANTHER" id="PTHR33406">
    <property type="entry name" value="MEMBRANE PROTEIN MJ1562-RELATED"/>
    <property type="match status" value="1"/>
</dbReference>
<keyword evidence="10" id="KW-1185">Reference proteome</keyword>
<evidence type="ECO:0000313" key="10">
    <source>
        <dbReference type="Proteomes" id="UP000288024"/>
    </source>
</evidence>
<comment type="caution">
    <text evidence="9">The sequence shown here is derived from an EMBL/GenBank/DDBJ whole genome shotgun (WGS) entry which is preliminary data.</text>
</comment>
<evidence type="ECO:0000313" key="9">
    <source>
        <dbReference type="EMBL" id="RVT63695.1"/>
    </source>
</evidence>
<name>A0A437KC52_9BACI</name>
<feature type="transmembrane region" description="Helical" evidence="7">
    <location>
        <begin position="582"/>
        <end position="603"/>
    </location>
</feature>
<feature type="transmembrane region" description="Helical" evidence="7">
    <location>
        <begin position="302"/>
        <end position="323"/>
    </location>
</feature>
<feature type="transmembrane region" description="Helical" evidence="7">
    <location>
        <begin position="684"/>
        <end position="707"/>
    </location>
</feature>
<evidence type="ECO:0000256" key="7">
    <source>
        <dbReference type="SAM" id="Phobius"/>
    </source>
</evidence>
<evidence type="ECO:0000256" key="5">
    <source>
        <dbReference type="ARBA" id="ARBA00022989"/>
    </source>
</evidence>
<comment type="similarity">
    <text evidence="2">Belongs to the resistance-nodulation-cell division (RND) (TC 2.A.6) family. MmpL subfamily.</text>
</comment>
<dbReference type="InterPro" id="IPR004869">
    <property type="entry name" value="MMPL_dom"/>
</dbReference>
<dbReference type="Pfam" id="PF03176">
    <property type="entry name" value="MMPL"/>
    <property type="match status" value="2"/>
</dbReference>
<feature type="transmembrane region" description="Helical" evidence="7">
    <location>
        <begin position="615"/>
        <end position="634"/>
    </location>
</feature>
<feature type="transmembrane region" description="Helical" evidence="7">
    <location>
        <begin position="201"/>
        <end position="219"/>
    </location>
</feature>
<comment type="subcellular location">
    <subcellularLocation>
        <location evidence="1">Cell membrane</location>
        <topology evidence="1">Multi-pass membrane protein</topology>
    </subcellularLocation>
</comment>
<keyword evidence="3" id="KW-1003">Cell membrane</keyword>
<dbReference type="GO" id="GO:0005886">
    <property type="term" value="C:plasma membrane"/>
    <property type="evidence" value="ECO:0007669"/>
    <property type="project" value="UniProtKB-SubCell"/>
</dbReference>
<evidence type="ECO:0000259" key="8">
    <source>
        <dbReference type="PROSITE" id="PS50156"/>
    </source>
</evidence>
<evidence type="ECO:0000256" key="3">
    <source>
        <dbReference type="ARBA" id="ARBA00022475"/>
    </source>
</evidence>
<feature type="transmembrane region" description="Helical" evidence="7">
    <location>
        <begin position="400"/>
        <end position="418"/>
    </location>
</feature>
<keyword evidence="6 7" id="KW-0472">Membrane</keyword>
<gene>
    <name evidence="9" type="ORF">EM808_10545</name>
</gene>
<dbReference type="InterPro" id="IPR050545">
    <property type="entry name" value="Mycobact_MmpL"/>
</dbReference>
<keyword evidence="5 7" id="KW-1133">Transmembrane helix</keyword>
<feature type="transmembrane region" description="Helical" evidence="7">
    <location>
        <begin position="655"/>
        <end position="678"/>
    </location>
</feature>
<evidence type="ECO:0000256" key="2">
    <source>
        <dbReference type="ARBA" id="ARBA00010157"/>
    </source>
</evidence>
<dbReference type="InterPro" id="IPR000731">
    <property type="entry name" value="SSD"/>
</dbReference>
<dbReference type="RefSeq" id="WP_127738172.1">
    <property type="nucleotide sequence ID" value="NZ_RZTZ01000003.1"/>
</dbReference>
<evidence type="ECO:0000256" key="1">
    <source>
        <dbReference type="ARBA" id="ARBA00004651"/>
    </source>
</evidence>
<reference evidence="9 10" key="1">
    <citation type="submission" date="2019-01" db="EMBL/GenBank/DDBJ databases">
        <title>Bacillus sp. M5HDSG1-1, whole genome shotgun sequence.</title>
        <authorList>
            <person name="Tuo L."/>
        </authorList>
    </citation>
    <scope>NUCLEOTIDE SEQUENCE [LARGE SCALE GENOMIC DNA]</scope>
    <source>
        <strain evidence="9 10">M5HDSG1-1</strain>
    </source>
</reference>
<feature type="transmembrane region" description="Helical" evidence="7">
    <location>
        <begin position="226"/>
        <end position="247"/>
    </location>
</feature>
<dbReference type="AlphaFoldDB" id="A0A437KC52"/>
<dbReference type="EMBL" id="RZTZ01000003">
    <property type="protein sequence ID" value="RVT63695.1"/>
    <property type="molecule type" value="Genomic_DNA"/>
</dbReference>